<feature type="transmembrane region" description="Helical" evidence="1">
    <location>
        <begin position="140"/>
        <end position="157"/>
    </location>
</feature>
<dbReference type="Proteomes" id="UP001442364">
    <property type="component" value="Unassembled WGS sequence"/>
</dbReference>
<proteinExistence type="predicted"/>
<feature type="transmembrane region" description="Helical" evidence="1">
    <location>
        <begin position="99"/>
        <end position="120"/>
    </location>
</feature>
<keyword evidence="3" id="KW-1185">Reference proteome</keyword>
<keyword evidence="1" id="KW-0472">Membrane</keyword>
<comment type="caution">
    <text evidence="2">The sequence shown here is derived from an EMBL/GenBank/DDBJ whole genome shotgun (WGS) entry which is preliminary data.</text>
</comment>
<reference evidence="2 3" key="1">
    <citation type="submission" date="2024-03" db="EMBL/GenBank/DDBJ databases">
        <title>Human intestinal bacterial collection.</title>
        <authorList>
            <person name="Pauvert C."/>
            <person name="Hitch T.C.A."/>
            <person name="Clavel T."/>
        </authorList>
    </citation>
    <scope>NUCLEOTIDE SEQUENCE [LARGE SCALE GENOMIC DNA]</scope>
    <source>
        <strain evidence="2 3">CLA-AA-H255</strain>
    </source>
</reference>
<gene>
    <name evidence="2" type="ORF">WMO14_00155</name>
</gene>
<name>A0ABV1BTA7_9FIRM</name>
<keyword evidence="1" id="KW-1133">Transmembrane helix</keyword>
<evidence type="ECO:0000256" key="1">
    <source>
        <dbReference type="SAM" id="Phobius"/>
    </source>
</evidence>
<protein>
    <submittedName>
        <fullName evidence="2">Sigma-E processing peptidase SpoIIGA</fullName>
    </submittedName>
</protein>
<dbReference type="RefSeq" id="WP_278320117.1">
    <property type="nucleotide sequence ID" value="NZ_DAWDAH010000006.1"/>
</dbReference>
<dbReference type="Pfam" id="PF03419">
    <property type="entry name" value="Peptidase_U4"/>
    <property type="match status" value="1"/>
</dbReference>
<feature type="transmembrane region" description="Helical" evidence="1">
    <location>
        <begin position="56"/>
        <end position="79"/>
    </location>
</feature>
<sequence length="285" mass="32434">MDVLFGINYCMDLIVMVMVNKIMHYHTSLPRLLLSSTLGAIWSVIAICIPDEYRLFVNWCTYLIITGLMLMIINSPLNIIKGSSGKINWFAIRSYIKDLLKGVAVMIGIAVFLGGAIHLLVYYTYVGFVIKNIMINNRQLVIYAVVAYLMLIILVRSKEKLNRKMQIYVVTVVIGDERITLKGMIDTGNQLSDYYCNKPVNVMDKKCFDKVLSKINDYSRIRYHLIPYRSVGMDTGMIEVITADYIYISNDVKTKAYKNVLIGLSEVCVSQAGEYQALINGHMMQ</sequence>
<keyword evidence="1" id="KW-0812">Transmembrane</keyword>
<feature type="transmembrane region" description="Helical" evidence="1">
    <location>
        <begin position="32"/>
        <end position="50"/>
    </location>
</feature>
<organism evidence="2 3">
    <name type="scientific">[Lactobacillus] rogosae</name>
    <dbReference type="NCBI Taxonomy" id="706562"/>
    <lineage>
        <taxon>Bacteria</taxon>
        <taxon>Bacillati</taxon>
        <taxon>Bacillota</taxon>
        <taxon>Clostridia</taxon>
        <taxon>Lachnospirales</taxon>
        <taxon>Lachnospiraceae</taxon>
        <taxon>Lachnospira</taxon>
    </lineage>
</organism>
<evidence type="ECO:0000313" key="2">
    <source>
        <dbReference type="EMBL" id="MEQ2378295.1"/>
    </source>
</evidence>
<dbReference type="InterPro" id="IPR005081">
    <property type="entry name" value="SpoIIGA"/>
</dbReference>
<accession>A0ABV1BTA7</accession>
<dbReference type="EMBL" id="JBBMER010000001">
    <property type="protein sequence ID" value="MEQ2378295.1"/>
    <property type="molecule type" value="Genomic_DNA"/>
</dbReference>
<evidence type="ECO:0000313" key="3">
    <source>
        <dbReference type="Proteomes" id="UP001442364"/>
    </source>
</evidence>